<comment type="caution">
    <text evidence="8">The sequence shown here is derived from an EMBL/GenBank/DDBJ whole genome shotgun (WGS) entry which is preliminary data.</text>
</comment>
<dbReference type="AlphaFoldDB" id="A0A6B0GNP4"/>
<keyword evidence="3 4" id="KW-0653">Protein transport</keyword>
<dbReference type="InterPro" id="IPR002715">
    <property type="entry name" value="Nas_poly-pep-assoc_cplx_dom"/>
</dbReference>
<name>A0A6B0GNP4_9EURY</name>
<dbReference type="PROSITE" id="PS51151">
    <property type="entry name" value="NAC_AB"/>
    <property type="match status" value="1"/>
</dbReference>
<accession>A0A6B0GNP4</accession>
<evidence type="ECO:0000256" key="2">
    <source>
        <dbReference type="ARBA" id="ARBA00022884"/>
    </source>
</evidence>
<feature type="region of interest" description="Disordered" evidence="6">
    <location>
        <begin position="65"/>
        <end position="97"/>
    </location>
</feature>
<protein>
    <recommendedName>
        <fullName evidence="4 5">Nascent polypeptide-associated complex protein</fullName>
    </recommendedName>
</protein>
<keyword evidence="2 4" id="KW-0694">RNA-binding</keyword>
<dbReference type="Pfam" id="PF01849">
    <property type="entry name" value="NAC"/>
    <property type="match status" value="1"/>
</dbReference>
<evidence type="ECO:0000256" key="1">
    <source>
        <dbReference type="ARBA" id="ARBA00022448"/>
    </source>
</evidence>
<evidence type="ECO:0000256" key="3">
    <source>
        <dbReference type="ARBA" id="ARBA00022927"/>
    </source>
</evidence>
<evidence type="ECO:0000256" key="5">
    <source>
        <dbReference type="NCBIfam" id="TIGR00264"/>
    </source>
</evidence>
<dbReference type="RefSeq" id="WP_158204895.1">
    <property type="nucleotide sequence ID" value="NZ_WSZK01000018.1"/>
</dbReference>
<evidence type="ECO:0000256" key="4">
    <source>
        <dbReference type="HAMAP-Rule" id="MF_00814"/>
    </source>
</evidence>
<dbReference type="NCBIfam" id="TIGR00264">
    <property type="entry name" value="archaeal-type nascent polypeptide-associated complex protein"/>
    <property type="match status" value="1"/>
</dbReference>
<dbReference type="SMART" id="SM01407">
    <property type="entry name" value="NAC"/>
    <property type="match status" value="1"/>
</dbReference>
<dbReference type="Gene3D" id="2.20.70.30">
    <property type="entry name" value="Nascent polypeptide-associated complex domain"/>
    <property type="match status" value="1"/>
</dbReference>
<evidence type="ECO:0000313" key="8">
    <source>
        <dbReference type="EMBL" id="MWG35207.1"/>
    </source>
</evidence>
<feature type="domain" description="NAC-A/B" evidence="7">
    <location>
        <begin position="7"/>
        <end position="74"/>
    </location>
</feature>
<gene>
    <name evidence="4" type="primary">nac</name>
    <name evidence="8" type="ORF">GQS65_12035</name>
</gene>
<dbReference type="Gene3D" id="1.10.8.10">
    <property type="entry name" value="DNA helicase RuvA subunit, C-terminal domain"/>
    <property type="match status" value="1"/>
</dbReference>
<keyword evidence="9" id="KW-1185">Reference proteome</keyword>
<dbReference type="OrthoDB" id="53273at2157"/>
<keyword evidence="1 4" id="KW-0813">Transport</keyword>
<dbReference type="EMBL" id="WSZK01000018">
    <property type="protein sequence ID" value="MWG35207.1"/>
    <property type="molecule type" value="Genomic_DNA"/>
</dbReference>
<dbReference type="InterPro" id="IPR005231">
    <property type="entry name" value="NAC_arc"/>
</dbReference>
<comment type="function">
    <text evidence="4">Contacts the emerging nascent chain on the ribosome.</text>
</comment>
<sequence length="137" mass="14333">MFGGGGGLDPRKMKQMMKQMGIEVTEIDANEIVVRTDDEELVFTDVEVQRMDAQGQATYQIVGEPETRALGSSGGSKAEGEVDTGSGADEVDVGAADEIPDSDVQIVAQRTGASEEAAREALEAESGDLAAAVARLE</sequence>
<proteinExistence type="inferred from homology"/>
<dbReference type="GO" id="GO:0003723">
    <property type="term" value="F:RNA binding"/>
    <property type="evidence" value="ECO:0007669"/>
    <property type="project" value="UniProtKB-UniRule"/>
</dbReference>
<reference evidence="8 9" key="1">
    <citation type="submission" date="2019-12" db="EMBL/GenBank/DDBJ databases">
        <title>Halocatena pleomorpha gen. nov. sp. nov., an extremely halophilic archaeon of family Halobacteriaceae isolated from saltpan soil.</title>
        <authorList>
            <person name="Pal Y."/>
            <person name="Verma A."/>
            <person name="Krishnamurthi S."/>
            <person name="Kumar P."/>
        </authorList>
    </citation>
    <scope>NUCLEOTIDE SEQUENCE [LARGE SCALE GENOMIC DNA]</scope>
    <source>
        <strain evidence="8 9">JCM 16495</strain>
    </source>
</reference>
<comment type="subunit">
    <text evidence="4">Homodimer. Interacts with the ribosome. Binds ribosomal RNA.</text>
</comment>
<evidence type="ECO:0000259" key="7">
    <source>
        <dbReference type="PROSITE" id="PS51151"/>
    </source>
</evidence>
<organism evidence="8 9">
    <name type="scientific">Halomarina oriensis</name>
    <dbReference type="NCBI Taxonomy" id="671145"/>
    <lineage>
        <taxon>Archaea</taxon>
        <taxon>Methanobacteriati</taxon>
        <taxon>Methanobacteriota</taxon>
        <taxon>Stenosarchaea group</taxon>
        <taxon>Halobacteria</taxon>
        <taxon>Halobacteriales</taxon>
        <taxon>Natronomonadaceae</taxon>
        <taxon>Halomarina</taxon>
    </lineage>
</organism>
<evidence type="ECO:0000313" key="9">
    <source>
        <dbReference type="Proteomes" id="UP000451471"/>
    </source>
</evidence>
<comment type="similarity">
    <text evidence="4">Belongs to the NAC-alpha family.</text>
</comment>
<dbReference type="HAMAP" id="MF_00814">
    <property type="entry name" value="NAC_arch"/>
    <property type="match status" value="1"/>
</dbReference>
<dbReference type="InterPro" id="IPR038187">
    <property type="entry name" value="NAC_A/B_dom_sf"/>
</dbReference>
<dbReference type="GO" id="GO:0015031">
    <property type="term" value="P:protein transport"/>
    <property type="evidence" value="ECO:0007669"/>
    <property type="project" value="UniProtKB-UniRule"/>
</dbReference>
<evidence type="ECO:0000256" key="6">
    <source>
        <dbReference type="SAM" id="MobiDB-lite"/>
    </source>
</evidence>
<dbReference type="Proteomes" id="UP000451471">
    <property type="component" value="Unassembled WGS sequence"/>
</dbReference>